<proteinExistence type="predicted"/>
<evidence type="ECO:0000256" key="5">
    <source>
        <dbReference type="ARBA" id="ARBA00022737"/>
    </source>
</evidence>
<dbReference type="AlphaFoldDB" id="A0ABD1MNW3"/>
<dbReference type="Gene3D" id="3.80.10.10">
    <property type="entry name" value="Ribonuclease Inhibitor"/>
    <property type="match status" value="1"/>
</dbReference>
<keyword evidence="6" id="KW-1133">Transmembrane helix</keyword>
<reference evidence="10 11" key="1">
    <citation type="submission" date="2024-08" db="EMBL/GenBank/DDBJ databases">
        <title>Insights into the chromosomal genome structure of Flemingia macrophylla.</title>
        <authorList>
            <person name="Ding Y."/>
            <person name="Zhao Y."/>
            <person name="Bi W."/>
            <person name="Wu M."/>
            <person name="Zhao G."/>
            <person name="Gong Y."/>
            <person name="Li W."/>
            <person name="Zhang P."/>
        </authorList>
    </citation>
    <scope>NUCLEOTIDE SEQUENCE [LARGE SCALE GENOMIC DNA]</scope>
    <source>
        <strain evidence="10">DYQJB</strain>
        <tissue evidence="10">Leaf</tissue>
    </source>
</reference>
<keyword evidence="11" id="KW-1185">Reference proteome</keyword>
<keyword evidence="8" id="KW-0675">Receptor</keyword>
<evidence type="ECO:0000256" key="1">
    <source>
        <dbReference type="ARBA" id="ARBA00004479"/>
    </source>
</evidence>
<comment type="caution">
    <text evidence="10">The sequence shown here is derived from an EMBL/GenBank/DDBJ whole genome shotgun (WGS) entry which is preliminary data.</text>
</comment>
<evidence type="ECO:0000256" key="2">
    <source>
        <dbReference type="ARBA" id="ARBA00022614"/>
    </source>
</evidence>
<evidence type="ECO:0000313" key="10">
    <source>
        <dbReference type="EMBL" id="KAL2337496.1"/>
    </source>
</evidence>
<accession>A0ABD1MNW3</accession>
<dbReference type="InterPro" id="IPR001611">
    <property type="entry name" value="Leu-rich_rpt"/>
</dbReference>
<dbReference type="Pfam" id="PF00560">
    <property type="entry name" value="LRR_1"/>
    <property type="match status" value="1"/>
</dbReference>
<evidence type="ECO:0000256" key="7">
    <source>
        <dbReference type="ARBA" id="ARBA00023136"/>
    </source>
</evidence>
<evidence type="ECO:0000256" key="8">
    <source>
        <dbReference type="ARBA" id="ARBA00023170"/>
    </source>
</evidence>
<evidence type="ECO:0000256" key="3">
    <source>
        <dbReference type="ARBA" id="ARBA00022692"/>
    </source>
</evidence>
<sequence>MVAASSVNQEERQALPQSGWWNDYRNISNHCEWDGTIPHQEISTLTDLTYLNLSSNHLQGGEAVAAADRGVEDGLVHGLRCCKVVDFEEGGGKEAVIAAAGRGVKDGFGHGLRCHEVVRGEGNGNEEDRCVRIRSGGVGAAELAGGVESGWWNDYRNISNHCHWKGIYCNEAASVIDIFTYDLNIPPSKELRRIQKFNLSAFPNLEYLSLNGMGLTGTIPQQITTLTNLTLLDPSGNRLHGSIPVQLANLTQLNQLSTLFNFNSVCIESIEKFALSIS</sequence>
<evidence type="ECO:0000256" key="6">
    <source>
        <dbReference type="ARBA" id="ARBA00022989"/>
    </source>
</evidence>
<protein>
    <recommendedName>
        <fullName evidence="12">Leucine-rich repeat-containing N-terminal plant-type domain-containing protein</fullName>
    </recommendedName>
</protein>
<keyword evidence="5" id="KW-0677">Repeat</keyword>
<dbReference type="SUPFAM" id="SSF52058">
    <property type="entry name" value="L domain-like"/>
    <property type="match status" value="1"/>
</dbReference>
<evidence type="ECO:0000256" key="4">
    <source>
        <dbReference type="ARBA" id="ARBA00022729"/>
    </source>
</evidence>
<comment type="subcellular location">
    <subcellularLocation>
        <location evidence="1">Membrane</location>
        <topology evidence="1">Single-pass type I membrane protein</topology>
    </subcellularLocation>
</comment>
<name>A0ABD1MNW3_9FABA</name>
<dbReference type="EMBL" id="JBGMDY010000004">
    <property type="protein sequence ID" value="KAL2337496.1"/>
    <property type="molecule type" value="Genomic_DNA"/>
</dbReference>
<dbReference type="PANTHER" id="PTHR27000">
    <property type="entry name" value="LEUCINE-RICH REPEAT RECEPTOR-LIKE PROTEIN KINASE FAMILY PROTEIN-RELATED"/>
    <property type="match status" value="1"/>
</dbReference>
<keyword evidence="4" id="KW-0732">Signal</keyword>
<evidence type="ECO:0008006" key="12">
    <source>
        <dbReference type="Google" id="ProtNLM"/>
    </source>
</evidence>
<organism evidence="10 11">
    <name type="scientific">Flemingia macrophylla</name>
    <dbReference type="NCBI Taxonomy" id="520843"/>
    <lineage>
        <taxon>Eukaryota</taxon>
        <taxon>Viridiplantae</taxon>
        <taxon>Streptophyta</taxon>
        <taxon>Embryophyta</taxon>
        <taxon>Tracheophyta</taxon>
        <taxon>Spermatophyta</taxon>
        <taxon>Magnoliopsida</taxon>
        <taxon>eudicotyledons</taxon>
        <taxon>Gunneridae</taxon>
        <taxon>Pentapetalae</taxon>
        <taxon>rosids</taxon>
        <taxon>fabids</taxon>
        <taxon>Fabales</taxon>
        <taxon>Fabaceae</taxon>
        <taxon>Papilionoideae</taxon>
        <taxon>50 kb inversion clade</taxon>
        <taxon>NPAAA clade</taxon>
        <taxon>indigoferoid/millettioid clade</taxon>
        <taxon>Phaseoleae</taxon>
        <taxon>Flemingia</taxon>
    </lineage>
</organism>
<dbReference type="Proteomes" id="UP001603857">
    <property type="component" value="Unassembled WGS sequence"/>
</dbReference>
<dbReference type="InterPro" id="IPR032675">
    <property type="entry name" value="LRR_dom_sf"/>
</dbReference>
<keyword evidence="7" id="KW-0472">Membrane</keyword>
<keyword evidence="3" id="KW-0812">Transmembrane</keyword>
<gene>
    <name evidence="10" type="ORF">Fmac_011942</name>
</gene>
<evidence type="ECO:0000313" key="11">
    <source>
        <dbReference type="Proteomes" id="UP001603857"/>
    </source>
</evidence>
<dbReference type="PANTHER" id="PTHR27000:SF791">
    <property type="entry name" value="LRR RECEPTOR-LIKE KINASE FAMILY PROTEIN"/>
    <property type="match status" value="1"/>
</dbReference>
<evidence type="ECO:0000256" key="9">
    <source>
        <dbReference type="ARBA" id="ARBA00023180"/>
    </source>
</evidence>
<keyword evidence="2" id="KW-0433">Leucine-rich repeat</keyword>
<dbReference type="GO" id="GO:0016020">
    <property type="term" value="C:membrane"/>
    <property type="evidence" value="ECO:0007669"/>
    <property type="project" value="UniProtKB-SubCell"/>
</dbReference>
<keyword evidence="9" id="KW-0325">Glycoprotein</keyword>